<proteinExistence type="predicted"/>
<evidence type="ECO:0000313" key="2">
    <source>
        <dbReference type="Proteomes" id="UP000077013"/>
    </source>
</evidence>
<accession>A0A167KFB1</accession>
<evidence type="ECO:0000313" key="1">
    <source>
        <dbReference type="EMBL" id="OAB81829.1"/>
    </source>
</evidence>
<gene>
    <name evidence="1" type="ORF">ULVI_00390</name>
</gene>
<dbReference type="Proteomes" id="UP000077013">
    <property type="component" value="Unassembled WGS sequence"/>
</dbReference>
<organism evidence="1 2">
    <name type="scientific">Cochleicola gelatinilyticus</name>
    <dbReference type="NCBI Taxonomy" id="1763537"/>
    <lineage>
        <taxon>Bacteria</taxon>
        <taxon>Pseudomonadati</taxon>
        <taxon>Bacteroidota</taxon>
        <taxon>Flavobacteriia</taxon>
        <taxon>Flavobacteriales</taxon>
        <taxon>Flavobacteriaceae</taxon>
        <taxon>Cochleicola</taxon>
    </lineage>
</organism>
<comment type="caution">
    <text evidence="1">The sequence shown here is derived from an EMBL/GenBank/DDBJ whole genome shotgun (WGS) entry which is preliminary data.</text>
</comment>
<reference evidence="1 2" key="1">
    <citation type="submission" date="2016-02" db="EMBL/GenBank/DDBJ databases">
        <title>Ulvibacter sp. LPB0005, isolated from Thais luteostoma.</title>
        <authorList>
            <person name="Shin S.-K."/>
            <person name="Yi H."/>
        </authorList>
    </citation>
    <scope>NUCLEOTIDE SEQUENCE [LARGE SCALE GENOMIC DNA]</scope>
    <source>
        <strain evidence="1 2">LPB0005</strain>
    </source>
</reference>
<keyword evidence="2" id="KW-1185">Reference proteome</keyword>
<dbReference type="AlphaFoldDB" id="A0A167KFB1"/>
<protein>
    <submittedName>
        <fullName evidence="1">Uncharacterized protein</fullName>
    </submittedName>
</protein>
<sequence>MNILRLLKAYPVTPKQWYNKKALHRSAKKTELQRAKVEQEGLQKSNPYCSSPAITTACLCKPSV</sequence>
<dbReference type="EMBL" id="LRXL01000001">
    <property type="protein sequence ID" value="OAB81829.1"/>
    <property type="molecule type" value="Genomic_DNA"/>
</dbReference>
<name>A0A167KFB1_9FLAO</name>